<organism evidence="2 3">
    <name type="scientific">Cucurbita maxima</name>
    <name type="common">Pumpkin</name>
    <name type="synonym">Winter squash</name>
    <dbReference type="NCBI Taxonomy" id="3661"/>
    <lineage>
        <taxon>Eukaryota</taxon>
        <taxon>Viridiplantae</taxon>
        <taxon>Streptophyta</taxon>
        <taxon>Embryophyta</taxon>
        <taxon>Tracheophyta</taxon>
        <taxon>Spermatophyta</taxon>
        <taxon>Magnoliopsida</taxon>
        <taxon>eudicotyledons</taxon>
        <taxon>Gunneridae</taxon>
        <taxon>Pentapetalae</taxon>
        <taxon>rosids</taxon>
        <taxon>fabids</taxon>
        <taxon>Cucurbitales</taxon>
        <taxon>Cucurbitaceae</taxon>
        <taxon>Cucurbiteae</taxon>
        <taxon>Cucurbita</taxon>
    </lineage>
</organism>
<keyword evidence="1" id="KW-0812">Transmembrane</keyword>
<dbReference type="Pfam" id="PF03140">
    <property type="entry name" value="DUF247"/>
    <property type="match status" value="1"/>
</dbReference>
<evidence type="ECO:0000256" key="1">
    <source>
        <dbReference type="SAM" id="Phobius"/>
    </source>
</evidence>
<sequence length="440" mass="50901">MVEIHEVEQICGNVMMSIRDRLKRRPPVNREPNIYRVPKLLREMNNKAYIPQVISIGPFYHRSPDLITTEHYKVQGLNNFLIRLSNKMECLNNPRNPLEVLVRNTQSYVEEYRNCYAEPINMNDKDFIEMMIVDGGFIVEFLILYYGQYKPNVFPTLSSNVDYSFYKRIPDIDLDLIKLENQIPFSVLERMFKLILEDDTSLSIIHLAYVFLQHGLIHPYELSTPLPRTSNHFVDFLSLYFVVPKESSVINIDETDFPIPPSITKLCQAGIIIKKAEDAKFVMDLSFKNGVFKIPPLHIDDNFETMIRNLIAFEQISLAKESKCTQYITFMDYLISTEEDVNLLENAGIIINDIGGSAKEVSKLFNDLCKFATVPYDTHFNYISAGLNEHCNRRWNNAKAILKRDYFYTPWACVAAFGAISVIILAFLQTIFTGISTFQK</sequence>
<proteinExistence type="predicted"/>
<accession>A0A6J1K5T7</accession>
<name>A0A6J1K5T7_CUCMA</name>
<reference evidence="3" key="1">
    <citation type="submission" date="2025-08" db="UniProtKB">
        <authorList>
            <consortium name="RefSeq"/>
        </authorList>
    </citation>
    <scope>IDENTIFICATION</scope>
    <source>
        <tissue evidence="3">Young leaves</tissue>
    </source>
</reference>
<dbReference type="AlphaFoldDB" id="A0A6J1K5T7"/>
<keyword evidence="1" id="KW-0472">Membrane</keyword>
<dbReference type="RefSeq" id="XP_022996816.1">
    <property type="nucleotide sequence ID" value="XM_023141048.1"/>
</dbReference>
<feature type="transmembrane region" description="Helical" evidence="1">
    <location>
        <begin position="408"/>
        <end position="432"/>
    </location>
</feature>
<evidence type="ECO:0000313" key="2">
    <source>
        <dbReference type="Proteomes" id="UP000504608"/>
    </source>
</evidence>
<dbReference type="PANTHER" id="PTHR31170">
    <property type="entry name" value="BNAC04G53230D PROTEIN"/>
    <property type="match status" value="1"/>
</dbReference>
<dbReference type="InterPro" id="IPR004158">
    <property type="entry name" value="DUF247_pln"/>
</dbReference>
<keyword evidence="1" id="KW-1133">Transmembrane helix</keyword>
<gene>
    <name evidence="3" type="primary">LOC111491943</name>
</gene>
<dbReference type="Proteomes" id="UP000504608">
    <property type="component" value="Unplaced"/>
</dbReference>
<evidence type="ECO:0000313" key="3">
    <source>
        <dbReference type="RefSeq" id="XP_022996816.1"/>
    </source>
</evidence>
<dbReference type="KEGG" id="cmax:111491943"/>
<keyword evidence="2" id="KW-1185">Reference proteome</keyword>
<protein>
    <submittedName>
        <fullName evidence="3">UPF0481 protein At3g02645</fullName>
    </submittedName>
</protein>
<dbReference type="GeneID" id="111491943"/>
<dbReference type="OrthoDB" id="672127at2759"/>
<dbReference type="PANTHER" id="PTHR31170:SF20">
    <property type="entry name" value="DUF247 DOMAIN PROTEIN"/>
    <property type="match status" value="1"/>
</dbReference>